<sequence>MNRLTFSVQRYIVPRASSNALSRRACFRHGSRYLGTVSGAYERDFSLKSSNKNNFREIRTIRTLDPKKMTSVGQQVYDLSGREWASFHDAIRKLSTSIQYWGSGKSKTKFPPGTAGVLYYKQPLDGEPAISGELRFRVLSDVANFEEGEDLKLQNGDVWHFSLYNIAKSTTWVAIRSKLIAESLVDERVIADLQKLPGMPKGIVNYHYEMGQPFIIDLEHPNISRTFITRSMLYPFRWKCFVDMYRTWQKILEPCPPYTGRIRVRLELSYVGAGSIEKQGLVLRVLEVLSPLKCLNAEYDLLKYPVPGELLMRSKKVDDGSERPLFYPLRTRKDGEIIAKFAGINWP</sequence>
<dbReference type="AlphaFoldDB" id="A0A9P5NJT5"/>
<name>A0A9P5NJT5_GYMJU</name>
<evidence type="ECO:0000313" key="2">
    <source>
        <dbReference type="Proteomes" id="UP000724874"/>
    </source>
</evidence>
<dbReference type="OrthoDB" id="2750929at2759"/>
<evidence type="ECO:0000313" key="1">
    <source>
        <dbReference type="EMBL" id="KAF8893722.1"/>
    </source>
</evidence>
<gene>
    <name evidence="1" type="ORF">CPB84DRAFT_1312848</name>
</gene>
<reference evidence="1" key="1">
    <citation type="submission" date="2020-11" db="EMBL/GenBank/DDBJ databases">
        <authorList>
            <consortium name="DOE Joint Genome Institute"/>
            <person name="Ahrendt S."/>
            <person name="Riley R."/>
            <person name="Andreopoulos W."/>
            <person name="LaButti K."/>
            <person name="Pangilinan J."/>
            <person name="Ruiz-duenas F.J."/>
            <person name="Barrasa J.M."/>
            <person name="Sanchez-Garcia M."/>
            <person name="Camarero S."/>
            <person name="Miyauchi S."/>
            <person name="Serrano A."/>
            <person name="Linde D."/>
            <person name="Babiker R."/>
            <person name="Drula E."/>
            <person name="Ayuso-Fernandez I."/>
            <person name="Pacheco R."/>
            <person name="Padilla G."/>
            <person name="Ferreira P."/>
            <person name="Barriuso J."/>
            <person name="Kellner H."/>
            <person name="Castanera R."/>
            <person name="Alfaro M."/>
            <person name="Ramirez L."/>
            <person name="Pisabarro A.G."/>
            <person name="Kuo A."/>
            <person name="Tritt A."/>
            <person name="Lipzen A."/>
            <person name="He G."/>
            <person name="Yan M."/>
            <person name="Ng V."/>
            <person name="Cullen D."/>
            <person name="Martin F."/>
            <person name="Rosso M.-N."/>
            <person name="Henrissat B."/>
            <person name="Hibbett D."/>
            <person name="Martinez A.T."/>
            <person name="Grigoriev I.V."/>
        </authorList>
    </citation>
    <scope>NUCLEOTIDE SEQUENCE</scope>
    <source>
        <strain evidence="1">AH 44721</strain>
    </source>
</reference>
<proteinExistence type="predicted"/>
<comment type="caution">
    <text evidence="1">The sequence shown here is derived from an EMBL/GenBank/DDBJ whole genome shotgun (WGS) entry which is preliminary data.</text>
</comment>
<protein>
    <submittedName>
        <fullName evidence="1">Uncharacterized protein</fullName>
    </submittedName>
</protein>
<dbReference type="Proteomes" id="UP000724874">
    <property type="component" value="Unassembled WGS sequence"/>
</dbReference>
<keyword evidence="2" id="KW-1185">Reference proteome</keyword>
<dbReference type="EMBL" id="JADNYJ010000066">
    <property type="protein sequence ID" value="KAF8893722.1"/>
    <property type="molecule type" value="Genomic_DNA"/>
</dbReference>
<organism evidence="1 2">
    <name type="scientific">Gymnopilus junonius</name>
    <name type="common">Spectacular rustgill mushroom</name>
    <name type="synonym">Gymnopilus spectabilis subsp. junonius</name>
    <dbReference type="NCBI Taxonomy" id="109634"/>
    <lineage>
        <taxon>Eukaryota</taxon>
        <taxon>Fungi</taxon>
        <taxon>Dikarya</taxon>
        <taxon>Basidiomycota</taxon>
        <taxon>Agaricomycotina</taxon>
        <taxon>Agaricomycetes</taxon>
        <taxon>Agaricomycetidae</taxon>
        <taxon>Agaricales</taxon>
        <taxon>Agaricineae</taxon>
        <taxon>Hymenogastraceae</taxon>
        <taxon>Gymnopilus</taxon>
    </lineage>
</organism>
<accession>A0A9P5NJT5</accession>